<evidence type="ECO:0000256" key="3">
    <source>
        <dbReference type="ARBA" id="ARBA00022475"/>
    </source>
</evidence>
<gene>
    <name evidence="8" type="ORF">J2R62_12920</name>
</gene>
<sequence length="480" mass="51347">MRAVKTGAVAASLTAGTFALMNITTVVSLRGLAAESEYGLSAVFFYLFAALFFLIPVSLVAAELATGWPQEGGVFRWIGAAFGQRLGLLAIYLQWLATTICFPTMLIFAAVALAYTGNYPAHNAELAASKDYTLAVVLAVYWLATFITLHGVKSASRISALGGLIGTLIPALILLVCGIWYVASGHPVHMAWSWDGLLPQHMQWQTWVLAASIFLYYSGMEINAVHVRQLEQPSRNYPLSIAITAVVTVVVLILGTLTISAVLPHNDMNLVQGLLHTYDLIFSSMGCPWLGQILAAMLAIGVLGQVTVIVAGPSSGLLVVGREGMLPRWMQQVNRHGVQRNILLLQGAIVSVLSIVLVCLPSVQAAFQILGQLSGLLYLLMYILLFAAAIALRYRAPEVVRPYQIPGGKAGMWLVGGAGFCATGVAFILSFMPPSQIVVGSAALYVGILIVGAIGFVSVPFILYALRRPEWNTAGNNTKA</sequence>
<dbReference type="PANTHER" id="PTHR42770">
    <property type="entry name" value="AMINO ACID TRANSPORTER-RELATED"/>
    <property type="match status" value="1"/>
</dbReference>
<reference evidence="8" key="1">
    <citation type="submission" date="2021-03" db="EMBL/GenBank/DDBJ databases">
        <title>Plesiomonas shigelloides zfcc0051, isolated from zebrafish feces.</title>
        <authorList>
            <person name="Vanderhoek Z."/>
            <person name="Gaulke C."/>
        </authorList>
    </citation>
    <scope>NUCLEOTIDE SEQUENCE</scope>
    <source>
        <strain evidence="8">Zfcc0051</strain>
    </source>
</reference>
<keyword evidence="6 7" id="KW-0472">Membrane</keyword>
<dbReference type="Gene3D" id="1.20.1740.10">
    <property type="entry name" value="Amino acid/polyamine transporter I"/>
    <property type="match status" value="1"/>
</dbReference>
<dbReference type="GO" id="GO:0022857">
    <property type="term" value="F:transmembrane transporter activity"/>
    <property type="evidence" value="ECO:0007669"/>
    <property type="project" value="InterPro"/>
</dbReference>
<feature type="transmembrane region" description="Helical" evidence="7">
    <location>
        <begin position="239"/>
        <end position="263"/>
    </location>
</feature>
<evidence type="ECO:0000256" key="4">
    <source>
        <dbReference type="ARBA" id="ARBA00022692"/>
    </source>
</evidence>
<feature type="transmembrane region" description="Helical" evidence="7">
    <location>
        <begin position="444"/>
        <end position="466"/>
    </location>
</feature>
<dbReference type="GO" id="GO:0005886">
    <property type="term" value="C:plasma membrane"/>
    <property type="evidence" value="ECO:0007669"/>
    <property type="project" value="UniProtKB-SubCell"/>
</dbReference>
<dbReference type="NCBIfam" id="TIGR03813">
    <property type="entry name" value="put_Glu_GABA_T"/>
    <property type="match status" value="1"/>
</dbReference>
<dbReference type="PIRSF" id="PIRSF006060">
    <property type="entry name" value="AA_transporter"/>
    <property type="match status" value="1"/>
</dbReference>
<organism evidence="8 9">
    <name type="scientific">Plesiomonas shigelloides</name>
    <name type="common">Aeromonas shigelloides</name>
    <dbReference type="NCBI Taxonomy" id="703"/>
    <lineage>
        <taxon>Bacteria</taxon>
        <taxon>Pseudomonadati</taxon>
        <taxon>Pseudomonadota</taxon>
        <taxon>Gammaproteobacteria</taxon>
        <taxon>Enterobacterales</taxon>
        <taxon>Enterobacteriaceae</taxon>
        <taxon>Plesiomonas</taxon>
    </lineage>
</organism>
<comment type="subcellular location">
    <subcellularLocation>
        <location evidence="1">Cell membrane</location>
        <topology evidence="1">Multi-pass membrane protein</topology>
    </subcellularLocation>
</comment>
<evidence type="ECO:0000256" key="2">
    <source>
        <dbReference type="ARBA" id="ARBA00022448"/>
    </source>
</evidence>
<dbReference type="EMBL" id="JAFNAA010000014">
    <property type="protein sequence ID" value="MBO1109098.1"/>
    <property type="molecule type" value="Genomic_DNA"/>
</dbReference>
<feature type="transmembrane region" description="Helical" evidence="7">
    <location>
        <begin position="293"/>
        <end position="321"/>
    </location>
</feature>
<feature type="transmembrane region" description="Helical" evidence="7">
    <location>
        <begin position="132"/>
        <end position="149"/>
    </location>
</feature>
<keyword evidence="2" id="KW-0813">Transport</keyword>
<evidence type="ECO:0000256" key="1">
    <source>
        <dbReference type="ARBA" id="ARBA00004651"/>
    </source>
</evidence>
<evidence type="ECO:0000313" key="8">
    <source>
        <dbReference type="EMBL" id="MBO1109098.1"/>
    </source>
</evidence>
<dbReference type="Proteomes" id="UP000664658">
    <property type="component" value="Unassembled WGS sequence"/>
</dbReference>
<dbReference type="PANTHER" id="PTHR42770:SF15">
    <property type="entry name" value="GLUTAMATE_GAMMA-AMINOBUTYRATE ANTIPORTER-RELATED"/>
    <property type="match status" value="1"/>
</dbReference>
<comment type="caution">
    <text evidence="8">The sequence shown here is derived from an EMBL/GenBank/DDBJ whole genome shotgun (WGS) entry which is preliminary data.</text>
</comment>
<keyword evidence="4 7" id="KW-0812">Transmembrane</keyword>
<dbReference type="AlphaFoldDB" id="A0A8I1W819"/>
<proteinExistence type="predicted"/>
<feature type="transmembrane region" description="Helical" evidence="7">
    <location>
        <begin position="202"/>
        <end position="219"/>
    </location>
</feature>
<feature type="transmembrane region" description="Helical" evidence="7">
    <location>
        <begin position="86"/>
        <end position="112"/>
    </location>
</feature>
<feature type="transmembrane region" description="Helical" evidence="7">
    <location>
        <begin position="342"/>
        <end position="363"/>
    </location>
</feature>
<feature type="transmembrane region" description="Helical" evidence="7">
    <location>
        <begin position="44"/>
        <end position="65"/>
    </location>
</feature>
<feature type="transmembrane region" description="Helical" evidence="7">
    <location>
        <begin position="413"/>
        <end position="432"/>
    </location>
</feature>
<dbReference type="RefSeq" id="WP_207542374.1">
    <property type="nucleotide sequence ID" value="NZ_JAFNAA010000014.1"/>
</dbReference>
<name>A0A8I1W819_PLESH</name>
<evidence type="ECO:0000256" key="6">
    <source>
        <dbReference type="ARBA" id="ARBA00023136"/>
    </source>
</evidence>
<keyword evidence="3" id="KW-1003">Cell membrane</keyword>
<accession>A0A8I1W819</accession>
<dbReference type="InterPro" id="IPR022520">
    <property type="entry name" value="Glu/GABA_antiporter_put"/>
</dbReference>
<feature type="transmembrane region" description="Helical" evidence="7">
    <location>
        <begin position="369"/>
        <end position="392"/>
    </location>
</feature>
<evidence type="ECO:0000313" key="9">
    <source>
        <dbReference type="Proteomes" id="UP000664658"/>
    </source>
</evidence>
<dbReference type="InterPro" id="IPR002293">
    <property type="entry name" value="AA/rel_permease1"/>
</dbReference>
<keyword evidence="5 7" id="KW-1133">Transmembrane helix</keyword>
<protein>
    <submittedName>
        <fullName evidence="8">Amino acid permease</fullName>
    </submittedName>
</protein>
<evidence type="ECO:0000256" key="7">
    <source>
        <dbReference type="SAM" id="Phobius"/>
    </source>
</evidence>
<dbReference type="Pfam" id="PF13520">
    <property type="entry name" value="AA_permease_2"/>
    <property type="match status" value="1"/>
</dbReference>
<dbReference type="InterPro" id="IPR050367">
    <property type="entry name" value="APC_superfamily"/>
</dbReference>
<evidence type="ECO:0000256" key="5">
    <source>
        <dbReference type="ARBA" id="ARBA00022989"/>
    </source>
</evidence>
<feature type="transmembrane region" description="Helical" evidence="7">
    <location>
        <begin position="161"/>
        <end position="182"/>
    </location>
</feature>